<evidence type="ECO:0000313" key="6">
    <source>
        <dbReference type="Proteomes" id="UP000664344"/>
    </source>
</evidence>
<dbReference type="PANTHER" id="PTHR47894">
    <property type="entry name" value="HTH-TYPE TRANSCRIPTIONAL REGULATOR GADX"/>
    <property type="match status" value="1"/>
</dbReference>
<dbReference type="InterPro" id="IPR032687">
    <property type="entry name" value="AraC-type_N"/>
</dbReference>
<dbReference type="PANTHER" id="PTHR47894:SF4">
    <property type="entry name" value="HTH-TYPE TRANSCRIPTIONAL REGULATOR GADX"/>
    <property type="match status" value="1"/>
</dbReference>
<evidence type="ECO:0000259" key="4">
    <source>
        <dbReference type="PROSITE" id="PS01124"/>
    </source>
</evidence>
<sequence length="337" mass="37953">MPSLIRATNLWGYEEQVRRKGGDPLPLLARHHIPSAEKRDDAAFIVFKQLTALLEETASVLGEPSFGMRLAEYQGMDILGPISVVARSSDTVGGAINSIARYLHLHCPALTLSSSLMKHEGVPVIRLQLEIGEEGMEYRAQAYELSLANAMQVMKLLCGEAFRPLSAHFRHLPVAAESDYREIYGTQLHFEQDWSGFCLPVSIVGIPLSSADHQTWELAQRYLDSQQAPNARYLAEEVVRLVTKLLPTGQCNSKTIAAQLSMHQRTLQRRLADEGYSFETLLNDERRRLARDYLMESNLELSQITGLLGYSEQATFTRACKAWFGVTPREYRKRLIS</sequence>
<dbReference type="SUPFAM" id="SSF46689">
    <property type="entry name" value="Homeodomain-like"/>
    <property type="match status" value="1"/>
</dbReference>
<name>A0ABS3BEH7_9GAMM</name>
<protein>
    <submittedName>
        <fullName evidence="5">AraC family transcriptional regulator</fullName>
    </submittedName>
</protein>
<dbReference type="SMART" id="SM00342">
    <property type="entry name" value="HTH_ARAC"/>
    <property type="match status" value="1"/>
</dbReference>
<keyword evidence="1" id="KW-0805">Transcription regulation</keyword>
<dbReference type="InterPro" id="IPR018060">
    <property type="entry name" value="HTH_AraC"/>
</dbReference>
<evidence type="ECO:0000256" key="3">
    <source>
        <dbReference type="ARBA" id="ARBA00023163"/>
    </source>
</evidence>
<comment type="caution">
    <text evidence="5">The sequence shown here is derived from an EMBL/GenBank/DDBJ whole genome shotgun (WGS) entry which is preliminary data.</text>
</comment>
<feature type="domain" description="HTH araC/xylS-type" evidence="4">
    <location>
        <begin position="236"/>
        <end position="334"/>
    </location>
</feature>
<dbReference type="Gene3D" id="1.10.10.60">
    <property type="entry name" value="Homeodomain-like"/>
    <property type="match status" value="1"/>
</dbReference>
<dbReference type="InterPro" id="IPR009057">
    <property type="entry name" value="Homeodomain-like_sf"/>
</dbReference>
<gene>
    <name evidence="5" type="ORF">JYP53_01730</name>
</gene>
<proteinExistence type="predicted"/>
<evidence type="ECO:0000256" key="2">
    <source>
        <dbReference type="ARBA" id="ARBA00023125"/>
    </source>
</evidence>
<keyword evidence="2" id="KW-0238">DNA-binding</keyword>
<dbReference type="PROSITE" id="PS01124">
    <property type="entry name" value="HTH_ARAC_FAMILY_2"/>
    <property type="match status" value="1"/>
</dbReference>
<organism evidence="5 6">
    <name type="scientific">Marinobacter daepoensis</name>
    <dbReference type="NCBI Taxonomy" id="262077"/>
    <lineage>
        <taxon>Bacteria</taxon>
        <taxon>Pseudomonadati</taxon>
        <taxon>Pseudomonadota</taxon>
        <taxon>Gammaproteobacteria</taxon>
        <taxon>Pseudomonadales</taxon>
        <taxon>Marinobacteraceae</taxon>
        <taxon>Marinobacter</taxon>
    </lineage>
</organism>
<keyword evidence="6" id="KW-1185">Reference proteome</keyword>
<evidence type="ECO:0000313" key="5">
    <source>
        <dbReference type="EMBL" id="MBN7768620.1"/>
    </source>
</evidence>
<dbReference type="Proteomes" id="UP000664344">
    <property type="component" value="Unassembled WGS sequence"/>
</dbReference>
<evidence type="ECO:0000256" key="1">
    <source>
        <dbReference type="ARBA" id="ARBA00023015"/>
    </source>
</evidence>
<dbReference type="Pfam" id="PF12833">
    <property type="entry name" value="HTH_18"/>
    <property type="match status" value="1"/>
</dbReference>
<reference evidence="5 6" key="1">
    <citation type="submission" date="2021-02" db="EMBL/GenBank/DDBJ databases">
        <title>PHA producing bacteria isolated from coastal sediment in Guangdong, Shenzhen.</title>
        <authorList>
            <person name="Zheng W."/>
            <person name="Yu S."/>
            <person name="Huang Y."/>
        </authorList>
    </citation>
    <scope>NUCLEOTIDE SEQUENCE [LARGE SCALE GENOMIC DNA]</scope>
    <source>
        <strain evidence="5 6">TN21-5</strain>
    </source>
</reference>
<accession>A0ABS3BEH7</accession>
<dbReference type="Pfam" id="PF12625">
    <property type="entry name" value="Arabinose_bd"/>
    <property type="match status" value="1"/>
</dbReference>
<keyword evidence="3" id="KW-0804">Transcription</keyword>
<dbReference type="RefSeq" id="WP_206556491.1">
    <property type="nucleotide sequence ID" value="NZ_JAFKDB010000007.1"/>
</dbReference>
<dbReference type="EMBL" id="JAFKDB010000007">
    <property type="protein sequence ID" value="MBN7768620.1"/>
    <property type="molecule type" value="Genomic_DNA"/>
</dbReference>